<protein>
    <submittedName>
        <fullName evidence="1">Uncharacterized protein</fullName>
    </submittedName>
</protein>
<sequence>MRKLHYSEKRITAISKLPILLVLICFLISQSNTLMAQVKIGSNPTNIKKASLLELESANQGLLLPRLQDTSLINLLSPPDGMLIYIISPVNGQHLYVRHYSKWMELGASVDNSLQTDTATGFIIPIAIYQAVVSTTTFPALPAPYPGDGHVTFTNNEVVKLVFTLKGAKPGDAIAVTPSDTFNDSLFIAKAKVTGSDTVEITVVNGISAIVTPPSLRLTLAVLRKKS</sequence>
<dbReference type="EMBL" id="PYAW01000009">
    <property type="protein sequence ID" value="PSL43072.1"/>
    <property type="molecule type" value="Genomic_DNA"/>
</dbReference>
<reference evidence="1 2" key="1">
    <citation type="submission" date="2018-03" db="EMBL/GenBank/DDBJ databases">
        <title>Genomic Encyclopedia of Archaeal and Bacterial Type Strains, Phase II (KMG-II): from individual species to whole genera.</title>
        <authorList>
            <person name="Goeker M."/>
        </authorList>
    </citation>
    <scope>NUCLEOTIDE SEQUENCE [LARGE SCALE GENOMIC DNA]</scope>
    <source>
        <strain evidence="1 2">DSM 24859</strain>
    </source>
</reference>
<dbReference type="Proteomes" id="UP000240971">
    <property type="component" value="Unassembled WGS sequence"/>
</dbReference>
<accession>A0A2P8HA26</accession>
<gene>
    <name evidence="1" type="ORF">CLV51_10966</name>
</gene>
<dbReference type="AlphaFoldDB" id="A0A2P8HA26"/>
<organism evidence="1 2">
    <name type="scientific">Chitinophaga niastensis</name>
    <dbReference type="NCBI Taxonomy" id="536980"/>
    <lineage>
        <taxon>Bacteria</taxon>
        <taxon>Pseudomonadati</taxon>
        <taxon>Bacteroidota</taxon>
        <taxon>Chitinophagia</taxon>
        <taxon>Chitinophagales</taxon>
        <taxon>Chitinophagaceae</taxon>
        <taxon>Chitinophaga</taxon>
    </lineage>
</organism>
<comment type="caution">
    <text evidence="1">The sequence shown here is derived from an EMBL/GenBank/DDBJ whole genome shotgun (WGS) entry which is preliminary data.</text>
</comment>
<keyword evidence="2" id="KW-1185">Reference proteome</keyword>
<evidence type="ECO:0000313" key="2">
    <source>
        <dbReference type="Proteomes" id="UP000240971"/>
    </source>
</evidence>
<proteinExistence type="predicted"/>
<evidence type="ECO:0000313" key="1">
    <source>
        <dbReference type="EMBL" id="PSL43072.1"/>
    </source>
</evidence>
<name>A0A2P8HA26_CHINA</name>